<keyword evidence="1" id="KW-0378">Hydrolase</keyword>
<evidence type="ECO:0000313" key="2">
    <source>
        <dbReference type="Proteomes" id="UP001177260"/>
    </source>
</evidence>
<proteinExistence type="predicted"/>
<dbReference type="Proteomes" id="UP001177260">
    <property type="component" value="Unassembled WGS sequence"/>
</dbReference>
<accession>A0ACC3BCK0</accession>
<dbReference type="EC" id="3.6.5.5" evidence="1"/>
<organism evidence="1 2">
    <name type="scientific">Aspergillus melleus</name>
    <dbReference type="NCBI Taxonomy" id="138277"/>
    <lineage>
        <taxon>Eukaryota</taxon>
        <taxon>Fungi</taxon>
        <taxon>Dikarya</taxon>
        <taxon>Ascomycota</taxon>
        <taxon>Pezizomycotina</taxon>
        <taxon>Eurotiomycetes</taxon>
        <taxon>Eurotiomycetidae</taxon>
        <taxon>Eurotiales</taxon>
        <taxon>Aspergillaceae</taxon>
        <taxon>Aspergillus</taxon>
        <taxon>Aspergillus subgen. Circumdati</taxon>
    </lineage>
</organism>
<sequence length="1424" mass="155493">MTTLNLSSNGPSISKSYQTVVNSSLPASSPTYSQWAVFSVSTPLINAFQPDAGNKESVLKVQNSGEGELVDLIDEFSEGKIQFAFAKVTDPNTGLPKNVLIAWCGEGVPERTKGYFTSHLSAVSKFLHGYHVQITARSDADLTAEGIVKKVSDASGAKYTSENDQSTSTTPKPPVSTKPVFTPSRSGGTALNKTPAVPLRGLTDRTNPDDGWGPDAPPVTRTQLEKVQPAYKPTKVNMDELKSEKESTSGGAGPATGNSSNVVKGGYQPVGKVDIAAIRRQARETGNLQDDRPEPVKGAYEPVGKVDIAAIRSKAQTPKEYPVASDNKFTTPSNPPIVTPKALSEQNSERLTSLPKPKVSNKFGTTPAFTGTKPPLPNDSMSKPTSSPLHGASRTFADQGGKTPAQLWAEKKARERGEDSTYETPVNRETGGNEEWKSSSSVKPSDPVQTTHAGQTVGSSTSHDAAVNRGDSFETEPRSFLQQEDTTAAAAAASHVDTAVEPVEQDPSPIQEAKRPIPTPELVSEPVQQQAHNPDNDQLVPETPEQASPRSPSPPAREASPIRVAMPVSREATEPQAEQGVNSSVSQSDEMPHTTSNQYAPEDDLQDVAQQRSQAPLENLHQKEGIQAIAQYDYDKAEDNELELREGEHVVDIDMVDKDWWLGSNVRGERGLFPSNYVEIVEHGQQSDNPSDVQDIHGADKSVSNTDSTAAVPSVANSTLAPSAVALYDYEAAEDNELSFPEGAQITNIVVVGSQSSGKSSVLENIVGRDFLPRGSGIVTRRPLILQLINIPSERHDKPDSDEIHVPHTAASVAGQHEWGEFHHIPGRKFEDFALVKQEIEAETARIAGSNKGINRQPINLKIFSPHVLNLTMVDLPGLTKVPIGDQPSDIEKQTRALILEYIAKPNSIILAVSPANVDLVNSEALKLARQVDPMGRRTIGVLTKLDLMDHGTNAMDILSGRVYPLKLGFIGVVNRSQQDIQSGKSLSDALQAEVEFFRHHPAYRNMANRCGTQYLAKTLNTTLMAHIRDRLPDIKARLNTLMGQTQQELASYELAFDLLVKPQIKMLEAPSQRCVELVYEELIKICHTCGSQELLRFPRLQGKLIEVVSDLLRERLGPCSAYVESLISIQRAYINTNHPNFLGAAAAMSSIIQNKQEEERRAALAEDRKKREKRRLKELGGLNGGSSVSPEDEEQQQVDGKMQSVPSKNQSSRGTRSQSPHLNKPPETGIAATLNGVHSSPHAVFGATNSTRDSFLNYFFGKDGTQSPSAISQPPAHSKQHHHQTDSSHIQNVRRTEIRSPLMPPEEFAPLPEYGGEPHSLENSEPALSDRELLETELIRRLISSYFNIVRETIADQVPKAIMHLLVNHSKDVVQNRLVSELYKEDLFGELLYEDDGIKAEREKCEKLLDTYKEAARIVGEVL</sequence>
<keyword evidence="2" id="KW-1185">Reference proteome</keyword>
<reference evidence="1 2" key="1">
    <citation type="journal article" date="2023" name="ACS Omega">
        <title>Identification of the Neoaspergillic Acid Biosynthesis Gene Cluster by Establishing an In Vitro CRISPR-Ribonucleoprotein Genetic System in Aspergillus melleus.</title>
        <authorList>
            <person name="Yuan B."/>
            <person name="Grau M.F."/>
            <person name="Murata R.M."/>
            <person name="Torok T."/>
            <person name="Venkateswaran K."/>
            <person name="Stajich J.E."/>
            <person name="Wang C.C.C."/>
        </authorList>
    </citation>
    <scope>NUCLEOTIDE SEQUENCE [LARGE SCALE GENOMIC DNA]</scope>
    <source>
        <strain evidence="1 2">IMV 1140</strain>
    </source>
</reference>
<comment type="caution">
    <text evidence="1">The sequence shown here is derived from an EMBL/GenBank/DDBJ whole genome shotgun (WGS) entry which is preliminary data.</text>
</comment>
<name>A0ACC3BCK0_9EURO</name>
<protein>
    <submittedName>
        <fullName evidence="1">Dynamin- GTPase protein</fullName>
        <ecNumber evidence="1">3.6.5.5</ecNumber>
    </submittedName>
</protein>
<evidence type="ECO:0000313" key="1">
    <source>
        <dbReference type="EMBL" id="KAK1148409.1"/>
    </source>
</evidence>
<dbReference type="EMBL" id="JAOPJF010000007">
    <property type="protein sequence ID" value="KAK1148409.1"/>
    <property type="molecule type" value="Genomic_DNA"/>
</dbReference>
<gene>
    <name evidence="1" type="primary">DNM1</name>
    <name evidence="1" type="ORF">N8T08_009412</name>
</gene>